<evidence type="ECO:0008006" key="3">
    <source>
        <dbReference type="Google" id="ProtNLM"/>
    </source>
</evidence>
<keyword evidence="2" id="KW-1185">Reference proteome</keyword>
<comment type="caution">
    <text evidence="1">The sequence shown here is derived from an EMBL/GenBank/DDBJ whole genome shotgun (WGS) entry which is preliminary data.</text>
</comment>
<dbReference type="EMBL" id="BSSQ01000024">
    <property type="protein sequence ID" value="GLX71010.1"/>
    <property type="molecule type" value="Genomic_DNA"/>
</dbReference>
<dbReference type="InterPro" id="IPR023296">
    <property type="entry name" value="Glyco_hydro_beta-prop_sf"/>
</dbReference>
<gene>
    <name evidence="1" type="ORF">MU1_53580</name>
</gene>
<dbReference type="Gene3D" id="2.115.10.20">
    <property type="entry name" value="Glycosyl hydrolase domain, family 43"/>
    <property type="match status" value="2"/>
</dbReference>
<evidence type="ECO:0000313" key="2">
    <source>
        <dbReference type="Proteomes" id="UP001157114"/>
    </source>
</evidence>
<organism evidence="1 2">
    <name type="scientific">Paenibacillus glycanilyticus</name>
    <dbReference type="NCBI Taxonomy" id="126569"/>
    <lineage>
        <taxon>Bacteria</taxon>
        <taxon>Bacillati</taxon>
        <taxon>Bacillota</taxon>
        <taxon>Bacilli</taxon>
        <taxon>Bacillales</taxon>
        <taxon>Paenibacillaceae</taxon>
        <taxon>Paenibacillus</taxon>
    </lineage>
</organism>
<accession>A0ABQ6GKH8</accession>
<reference evidence="1 2" key="1">
    <citation type="submission" date="2023-03" db="EMBL/GenBank/DDBJ databases">
        <title>Draft genome sequence of the bacteria which degrade cell wall of Tricholomamatutake.</title>
        <authorList>
            <person name="Konishi Y."/>
            <person name="Fukuta Y."/>
            <person name="Shirasaka N."/>
        </authorList>
    </citation>
    <scope>NUCLEOTIDE SEQUENCE [LARGE SCALE GENOMIC DNA]</scope>
    <source>
        <strain evidence="2">mu1</strain>
    </source>
</reference>
<dbReference type="SUPFAM" id="SSF75005">
    <property type="entry name" value="Arabinanase/levansucrase/invertase"/>
    <property type="match status" value="2"/>
</dbReference>
<proteinExistence type="predicted"/>
<dbReference type="Proteomes" id="UP001157114">
    <property type="component" value="Unassembled WGS sequence"/>
</dbReference>
<evidence type="ECO:0000313" key="1">
    <source>
        <dbReference type="EMBL" id="GLX71010.1"/>
    </source>
</evidence>
<name>A0ABQ6GKH8_9BACL</name>
<protein>
    <recommendedName>
        <fullName evidence="3">Glycosyl hydrolase family 32 N-terminal domain-containing protein</fullName>
    </recommendedName>
</protein>
<sequence>MCLQTYPRPNGEKYANESARIFVMHSLDLVNWTKPELLRLKGDDVSVAEMGRMIDPYLVESRQEPGKWWCFYKQNGVSMSYSYDLLDWTYAGHADAGENVCVIPRGDQYVMLHSPKNGIGVMRSNDLVHWVHDAGLITLGQQQWEWARGRITAGFVWDGTSFEGIGKYVMFYHGTGPQDEEIIFDTHACIGIAWSEDLVRWHWPTEGSSPI</sequence>